<dbReference type="AlphaFoldDB" id="A0A5E4CAH8"/>
<dbReference type="PRINTS" id="PR00722">
    <property type="entry name" value="CHYMOTRYPSIN"/>
</dbReference>
<evidence type="ECO:0000256" key="2">
    <source>
        <dbReference type="SAM" id="MobiDB-lite"/>
    </source>
</evidence>
<keyword evidence="1" id="KW-1015">Disulfide bond</keyword>
<sequence length="434" mass="47222">MGRSRAGRGHPAVQHSRMGARAGADPKRARLMAVRPLLLLLSLRLQAASSPSPSQPPGNADELTGEPEDLEPIASGLWGYVGGAQGPFEVGAGGKAGGGREQARAGREKPPVCSLCLYREAGGREDDITQVCGKPKVIGKVYGGHDSVNGQWPWQASLLYLGQHLCGAVLIDALWLLSTAHCFLNKSQAPQDYEVLLGNTQLYQHTQHTQKMLVNQIITHPDFEKLYVFGSDIAMLQLHLPVNFTPYVVPVCLPHADMQLPSQTSCWITGWGRLSEKKPLLPPYSLQEAKVSLMNSTICNTFYGQTPGEGRNYSVQEEMLCVGDFSTGKAICQGDSGGPLVCSGPNAWVLVGLASWGLDCRHPIYPSIFTRVAYFIDWISKVRKQSSLPDPPPTDFPSRPLRASGCPGPWNTLMCTQTWLLLPFILMVQQQVPG</sequence>
<dbReference type="EMBL" id="CABDUW010001138">
    <property type="protein sequence ID" value="VTJ78937.1"/>
    <property type="molecule type" value="Genomic_DNA"/>
</dbReference>
<dbReference type="InterPro" id="IPR001254">
    <property type="entry name" value="Trypsin_dom"/>
</dbReference>
<accession>A0A5E4CAH8</accession>
<dbReference type="InterPro" id="IPR043504">
    <property type="entry name" value="Peptidase_S1_PA_chymotrypsin"/>
</dbReference>
<reference evidence="4" key="1">
    <citation type="submission" date="2019-04" db="EMBL/GenBank/DDBJ databases">
        <authorList>
            <person name="Alioto T."/>
            <person name="Alioto T."/>
        </authorList>
    </citation>
    <scope>NUCLEOTIDE SEQUENCE [LARGE SCALE GENOMIC DNA]</scope>
</reference>
<dbReference type="CDD" id="cd00190">
    <property type="entry name" value="Tryp_SPc"/>
    <property type="match status" value="1"/>
</dbReference>
<dbReference type="InterPro" id="IPR033116">
    <property type="entry name" value="TRYPSIN_SER"/>
</dbReference>
<dbReference type="InterPro" id="IPR009003">
    <property type="entry name" value="Peptidase_S1_PA"/>
</dbReference>
<comment type="caution">
    <text evidence="4">The sequence shown here is derived from an EMBL/GenBank/DDBJ whole genome shotgun (WGS) entry which is preliminary data.</text>
</comment>
<dbReference type="GO" id="GO:0006508">
    <property type="term" value="P:proteolysis"/>
    <property type="evidence" value="ECO:0007669"/>
    <property type="project" value="InterPro"/>
</dbReference>
<dbReference type="Proteomes" id="UP000335636">
    <property type="component" value="Unassembled WGS sequence"/>
</dbReference>
<dbReference type="SMART" id="SM00020">
    <property type="entry name" value="Tryp_SPc"/>
    <property type="match status" value="1"/>
</dbReference>
<dbReference type="PANTHER" id="PTHR24253:SF42">
    <property type="entry name" value="PROTEASE, SERINE 47"/>
    <property type="match status" value="1"/>
</dbReference>
<dbReference type="Pfam" id="PF00089">
    <property type="entry name" value="Trypsin"/>
    <property type="match status" value="1"/>
</dbReference>
<name>A0A5E4CAH8_MARMO</name>
<feature type="region of interest" description="Disordered" evidence="2">
    <location>
        <begin position="1"/>
        <end position="27"/>
    </location>
</feature>
<dbReference type="FunFam" id="2.40.10.10:FF:000039">
    <property type="entry name" value="Brain-specific serine protease 4"/>
    <property type="match status" value="1"/>
</dbReference>
<organism evidence="4 5">
    <name type="scientific">Marmota monax</name>
    <name type="common">Woodchuck</name>
    <dbReference type="NCBI Taxonomy" id="9995"/>
    <lineage>
        <taxon>Eukaryota</taxon>
        <taxon>Metazoa</taxon>
        <taxon>Chordata</taxon>
        <taxon>Craniata</taxon>
        <taxon>Vertebrata</taxon>
        <taxon>Euteleostomi</taxon>
        <taxon>Mammalia</taxon>
        <taxon>Eutheria</taxon>
        <taxon>Euarchontoglires</taxon>
        <taxon>Glires</taxon>
        <taxon>Rodentia</taxon>
        <taxon>Sciuromorpha</taxon>
        <taxon>Sciuridae</taxon>
        <taxon>Xerinae</taxon>
        <taxon>Marmotini</taxon>
        <taxon>Marmota</taxon>
    </lineage>
</organism>
<feature type="region of interest" description="Disordered" evidence="2">
    <location>
        <begin position="48"/>
        <end position="68"/>
    </location>
</feature>
<evidence type="ECO:0000259" key="3">
    <source>
        <dbReference type="PROSITE" id="PS50240"/>
    </source>
</evidence>
<evidence type="ECO:0000313" key="4">
    <source>
        <dbReference type="EMBL" id="VTJ78937.1"/>
    </source>
</evidence>
<keyword evidence="5" id="KW-1185">Reference proteome</keyword>
<dbReference type="InterPro" id="IPR001314">
    <property type="entry name" value="Peptidase_S1A"/>
</dbReference>
<gene>
    <name evidence="4" type="ORF">MONAX_5E029100</name>
</gene>
<dbReference type="PANTHER" id="PTHR24253">
    <property type="entry name" value="TRANSMEMBRANE PROTEASE SERINE"/>
    <property type="match status" value="1"/>
</dbReference>
<dbReference type="GO" id="GO:0004252">
    <property type="term" value="F:serine-type endopeptidase activity"/>
    <property type="evidence" value="ECO:0007669"/>
    <property type="project" value="InterPro"/>
</dbReference>
<proteinExistence type="predicted"/>
<protein>
    <recommendedName>
        <fullName evidence="3">Peptidase S1 domain-containing protein</fullName>
    </recommendedName>
</protein>
<feature type="domain" description="Peptidase S1" evidence="3">
    <location>
        <begin position="141"/>
        <end position="384"/>
    </location>
</feature>
<evidence type="ECO:0000313" key="5">
    <source>
        <dbReference type="Proteomes" id="UP000335636"/>
    </source>
</evidence>
<evidence type="ECO:0000256" key="1">
    <source>
        <dbReference type="ARBA" id="ARBA00023157"/>
    </source>
</evidence>
<dbReference type="SUPFAM" id="SSF50494">
    <property type="entry name" value="Trypsin-like serine proteases"/>
    <property type="match status" value="1"/>
</dbReference>
<dbReference type="PROSITE" id="PS50240">
    <property type="entry name" value="TRYPSIN_DOM"/>
    <property type="match status" value="1"/>
</dbReference>
<dbReference type="Gene3D" id="2.40.10.10">
    <property type="entry name" value="Trypsin-like serine proteases"/>
    <property type="match status" value="2"/>
</dbReference>
<dbReference type="PROSITE" id="PS00135">
    <property type="entry name" value="TRYPSIN_SER"/>
    <property type="match status" value="1"/>
</dbReference>